<accession>A0A0P6X2Y6</accession>
<keyword evidence="1" id="KW-0472">Membrane</keyword>
<keyword evidence="1" id="KW-1133">Transmembrane helix</keyword>
<dbReference type="STRING" id="1134406.ADN00_14470"/>
<gene>
    <name evidence="2" type="ORF">ADN00_14470</name>
</gene>
<name>A0A0P6X2Y6_9CHLR</name>
<keyword evidence="1" id="KW-0812">Transmembrane</keyword>
<evidence type="ECO:0000313" key="3">
    <source>
        <dbReference type="Proteomes" id="UP000050417"/>
    </source>
</evidence>
<organism evidence="2 3">
    <name type="scientific">Ornatilinea apprima</name>
    <dbReference type="NCBI Taxonomy" id="1134406"/>
    <lineage>
        <taxon>Bacteria</taxon>
        <taxon>Bacillati</taxon>
        <taxon>Chloroflexota</taxon>
        <taxon>Anaerolineae</taxon>
        <taxon>Anaerolineales</taxon>
        <taxon>Anaerolineaceae</taxon>
        <taxon>Ornatilinea</taxon>
    </lineage>
</organism>
<feature type="transmembrane region" description="Helical" evidence="1">
    <location>
        <begin position="20"/>
        <end position="37"/>
    </location>
</feature>
<feature type="transmembrane region" description="Helical" evidence="1">
    <location>
        <begin position="108"/>
        <end position="134"/>
    </location>
</feature>
<keyword evidence="3" id="KW-1185">Reference proteome</keyword>
<feature type="transmembrane region" description="Helical" evidence="1">
    <location>
        <begin position="140"/>
        <end position="165"/>
    </location>
</feature>
<evidence type="ECO:0008006" key="4">
    <source>
        <dbReference type="Google" id="ProtNLM"/>
    </source>
</evidence>
<evidence type="ECO:0000313" key="2">
    <source>
        <dbReference type="EMBL" id="KPL73763.1"/>
    </source>
</evidence>
<dbReference type="OrthoDB" id="152848at2"/>
<feature type="transmembrane region" description="Helical" evidence="1">
    <location>
        <begin position="200"/>
        <end position="219"/>
    </location>
</feature>
<proteinExistence type="predicted"/>
<sequence length="260" mass="28951">MKEFFGVLKYEFGMATRRWGVMAIFGALGLFYLWAFMQPMPDDPVWSEMTNPELWKLAGQMAFSINVFVPVVAGIAIADRMARDVRLGFEELLRSTQLRRWPYVLGKYAGALLSVALPALLINTLISLGCVIRGCSPVMLVYSLPAFVLVTLPGLAFLSAFSLACPMVMPVRVYQVLFTGYWYWGNFLSPKVMPTLTETLLNAAGGYALEGFFSSGYIFLHEHLAHTAQEAVLNIAILLLCGAAALITLERYLAWKARRV</sequence>
<comment type="caution">
    <text evidence="2">The sequence shown here is derived from an EMBL/GenBank/DDBJ whole genome shotgun (WGS) entry which is preliminary data.</text>
</comment>
<dbReference type="RefSeq" id="WP_075063738.1">
    <property type="nucleotide sequence ID" value="NZ_LGCL01000034.1"/>
</dbReference>
<reference evidence="2 3" key="1">
    <citation type="submission" date="2015-07" db="EMBL/GenBank/DDBJ databases">
        <title>Genome sequence of Ornatilinea apprima DSM 23815.</title>
        <authorList>
            <person name="Hemp J."/>
            <person name="Ward L.M."/>
            <person name="Pace L.A."/>
            <person name="Fischer W.W."/>
        </authorList>
    </citation>
    <scope>NUCLEOTIDE SEQUENCE [LARGE SCALE GENOMIC DNA]</scope>
    <source>
        <strain evidence="2 3">P3M-1</strain>
    </source>
</reference>
<feature type="transmembrane region" description="Helical" evidence="1">
    <location>
        <begin position="57"/>
        <end position="78"/>
    </location>
</feature>
<dbReference type="EMBL" id="LGCL01000034">
    <property type="protein sequence ID" value="KPL73763.1"/>
    <property type="molecule type" value="Genomic_DNA"/>
</dbReference>
<evidence type="ECO:0000256" key="1">
    <source>
        <dbReference type="SAM" id="Phobius"/>
    </source>
</evidence>
<dbReference type="Proteomes" id="UP000050417">
    <property type="component" value="Unassembled WGS sequence"/>
</dbReference>
<protein>
    <recommendedName>
        <fullName evidence="4">ABC-2 type transporter domain-containing protein</fullName>
    </recommendedName>
</protein>
<feature type="transmembrane region" description="Helical" evidence="1">
    <location>
        <begin position="231"/>
        <end position="249"/>
    </location>
</feature>
<dbReference type="AlphaFoldDB" id="A0A0P6X2Y6"/>